<evidence type="ECO:0000313" key="8">
    <source>
        <dbReference type="Proteomes" id="UP000254103"/>
    </source>
</evidence>
<organism evidence="5 7">
    <name type="scientific">Klebsiella pneumoniae</name>
    <dbReference type="NCBI Taxonomy" id="573"/>
    <lineage>
        <taxon>Bacteria</taxon>
        <taxon>Pseudomonadati</taxon>
        <taxon>Pseudomonadota</taxon>
        <taxon>Gammaproteobacteria</taxon>
        <taxon>Enterobacterales</taxon>
        <taxon>Enterobacteriaceae</taxon>
        <taxon>Klebsiella/Raoultella group</taxon>
        <taxon>Klebsiella</taxon>
        <taxon>Klebsiella pneumoniae complex</taxon>
    </lineage>
</organism>
<evidence type="ECO:0000313" key="5">
    <source>
        <dbReference type="EMBL" id="SQC88234.1"/>
    </source>
</evidence>
<sequence length="2599" mass="295099">MSAKIILNTELNQTSMRAGQMIPLNEYQYENAALLPDSVRHRKKRAGGNEEASREPQTTEQHAPSQKRPRTEYEQLNVGQWSEDDRNMLQNIDPELITKTEHLSSELETNFRNISQDYFSAIIQSLNTLLLQVTGERAKQQLYGKLEGLQDSIEGNPDCHLQMPPLPPREPEISIQQIQPEFRASIRPSKWSNDDWVMMNTKCPELIRDLKQFRHRIRNKKKISQVRLSSLDKRLHELFRSLSSDVAKTEVFSVLEEMHRFLPLMGNPALHLKELPALTGEGAHTESIKHITLNIKEWDEDERTRLSEIYPNFEQKTNDMLIRAVQTDSAAQRETGEFYNTLHLMWDGLKTDMAKNDIFSVMQYIRGKLSDELVIDMNIQPLPQYQFQAIFTVLLHPLKWTLNERHAVENIFPNMVSVITHIKDNIKRHKKISQERLYEAERKLHLLWEHLTSEEARFEVSQTLREIKASLPASGNPELEMKDPPVYKPVPVVIYRPEINFTRGLHPARWLPDEITAVNTIFPSIVKTLTRLRADITQYANISDERLLAFENKCNLIWAHLKGEIATKEFREMYQELAYNVSVFSENRVRFRELVIVSATTWLMTDFTQRNPGMTDTWLAEDKRIQSSVAPSLTHDLRRLATKENVRLDDIEKVDRKLHDMLDRFQGINARATVQSVIDAMYRHFIHKKREVLKNIHIFSSQSSEKVYSEPLHMLKQMADSVTIWVDSVRLRHKHLQGIISKIIRVRFINDKITEIQTREGPSSASQDRRHISLLTRYRDLMCQQTPDSAQRNALIQEIKAEAELSRFIRRVELSLPSHTNQILNEKQGEWGELQHPDQKQNFQLYVDKYRSAELSALARGFILHYSDPRIVTGLPEKIQVRELKDVFKEGALYHRLNSAHYTFDDRDTIVKFLLISEGMQGLFTSEYNPPLSGEIMSLLEQYLGENVSKSASLYRVLQQAAEARLADPEAPFHLNIPDVLQAGQVENYQALTLILSMMPVEQWFVYPEWAVPVLSGAIRFSTDGQSLTDRAFIAGSDNKISQDSSFLHYLELLFNIQQDALKGGLTEEGVAQKLSQSGLTSHITEESIRHLVQGMSGNPWKSLTQINNLLRGSETLAHESLSWYAGRYPVLKCLLPYMNDVSGSGLLFVSEEIAGILHHTEPSQGQHSSDVPKYTLLSWPDFYGSHARLWNEVAATFRATKTEFHPQSLIVSNEGRCMGLTLLYMNAGTTSEYDIVTQNLLTAGGLLQTRDSMHLPLTLQDNKFLNDTISMIDRLQLQGNTLISEYSNQQRMPWSEESLSIFFNNDVNNLLITTPAHTLIIQHFDSLYRVTDPNFGHAEFPSLSDAVHFLEAGIQLTSVLSKYYGLSGSNVRSHLFVYDISNISQPDLSEQRTFSSEVYITSQEKLSLRTEQIILADKNVTWRLLFDIGAYTNGHRINEQTPSSALAGMTIHGDILRDYLSRTVLNKQHAERLRAILYAIPPETGTLPVNPDIIQAVPVDISADAFRFKRQVQKTIRRMAVTVESLSERFSRMKLKKLPVNITLSDIEKGRFSILFRASDGTEYHMSIDVPEIVHSFKHVTQMFSGITDSGIFDFDIGLSIAGIVQYSRLLEQKGTGEILSHLNAVIDIKQLAESTLGSMIQVAGNKFFNPDGLQAFRMETWLANNLRKAASHSGVTLAQALNSCARILELPILETITGVWGLYSSISELQQARHHTEIMSARVRVAFDSISLSLTFASIAFPPLIVAAGPVAAVGMGAVSIAHNVASKEERHQQWMKYRQFLIDGSRNIMTADPENGIIDFSGNYVMGELYLDLRDAKPVLKGRPSFNSNRKIGSCPELNDWQIRQRLGYGYSFMPASSLARGYANTQWPAHIPLIPEGEYSTVIVGYGRQFRANTEIEYLSNSLVWREVIYSPDSRYALPPLEVLNQQCTVICGKNKTTIIPVRILNELTPERIRYARTFKDYTFTFIGGDGGITVQPGGVGIYKIDASPVAEDNVLSFRGLPDSFELIFDLSLETQTVMTNINGEELPVMTISQSGINTIIGSLSGRNRLKGNSLNNTFHTGHGGGEIYSGGGNNRYIIPGKLTSPLSIHLDDDSARHEIILPENDLSHIRADGIHLRMSNGEDITVQEVSPNREHSTSEWLKVYTNDGFMLSPVREGKQTILKISLCDVQRWKGCHPERDSTPEGILAVLHDWGWGLDQEVVFHSGNMSARYIPAARNLCWQVSVDSSEVTFTGHSSCKTTIYGSSGTRYNLRTYDANSAFCIELYGDSNRPEIVDLRELIPGKVTAERDGNTLKLTVHHSEGIVSVDIIYNDNSTETWVYFSPSEMIKLKDIIGLTESNHHSVILYQTTTEISANKVLRIDNLSSITTFIPSISKDKEIILCLENSGWTEKNVKLSLLSGKLKDAINLHKEPLSINVKPSSVEYVIFSGEENVSLTGEISTPPLFITSSGIVSVPEYRWRSVEQIIISPVNDAPTVKLIDFIRYELPLSNEKESGVMYHPGFIRIHNHDLTIKFFYLSEKNVVRTLDITLRNYFTKRIDDISEPEKMIATTPLPDSRLIRQKYHWRLIYMGDTPLSIIGLVSVKNYSKYRMKN</sequence>
<accession>A0A2X3IZ48</accession>
<feature type="region of interest" description="Disordered" evidence="4">
    <location>
        <begin position="40"/>
        <end position="72"/>
    </location>
</feature>
<evidence type="ECO:0000313" key="6">
    <source>
        <dbReference type="EMBL" id="STU48625.1"/>
    </source>
</evidence>
<proteinExistence type="predicted"/>
<name>A0A2X3IZ48_KLEPN</name>
<keyword evidence="3" id="KW-0788">Thiol protease</keyword>
<keyword evidence="1 5" id="KW-0645">Protease</keyword>
<dbReference type="InterPro" id="IPR006473">
    <property type="entry name" value="Peptidase_C58_Yopt"/>
</dbReference>
<evidence type="ECO:0000256" key="2">
    <source>
        <dbReference type="ARBA" id="ARBA00022801"/>
    </source>
</evidence>
<dbReference type="GO" id="GO:0006508">
    <property type="term" value="P:proteolysis"/>
    <property type="evidence" value="ECO:0007669"/>
    <property type="project" value="UniProtKB-KW"/>
</dbReference>
<protein>
    <submittedName>
        <fullName evidence="5">Cysteine protease domain, YopT-type</fullName>
    </submittedName>
</protein>
<evidence type="ECO:0000256" key="1">
    <source>
        <dbReference type="ARBA" id="ARBA00022670"/>
    </source>
</evidence>
<dbReference type="EMBL" id="UGLJ01000007">
    <property type="protein sequence ID" value="STU48625.1"/>
    <property type="molecule type" value="Genomic_DNA"/>
</dbReference>
<dbReference type="Pfam" id="PF11996">
    <property type="entry name" value="DUF3491"/>
    <property type="match status" value="1"/>
</dbReference>
<dbReference type="InterPro" id="IPR021882">
    <property type="entry name" value="DUF3491"/>
</dbReference>
<dbReference type="Proteomes" id="UP000250675">
    <property type="component" value="Unassembled WGS sequence"/>
</dbReference>
<reference evidence="7 8" key="1">
    <citation type="submission" date="2018-06" db="EMBL/GenBank/DDBJ databases">
        <authorList>
            <consortium name="Pathogen Informatics"/>
            <person name="Doyle S."/>
        </authorList>
    </citation>
    <scope>NUCLEOTIDE SEQUENCE [LARGE SCALE GENOMIC DNA]</scope>
    <source>
        <strain evidence="6 8">NCTC5052</strain>
        <strain evidence="5 7">NCTC9645</strain>
    </source>
</reference>
<dbReference type="EMBL" id="UASO01000011">
    <property type="protein sequence ID" value="SQC88234.1"/>
    <property type="molecule type" value="Genomic_DNA"/>
</dbReference>
<keyword evidence="2" id="KW-0378">Hydrolase</keyword>
<feature type="compositionally biased region" description="Polar residues" evidence="4">
    <location>
        <begin position="55"/>
        <end position="64"/>
    </location>
</feature>
<evidence type="ECO:0000313" key="7">
    <source>
        <dbReference type="Proteomes" id="UP000250675"/>
    </source>
</evidence>
<evidence type="ECO:0000256" key="3">
    <source>
        <dbReference type="ARBA" id="ARBA00022807"/>
    </source>
</evidence>
<dbReference type="NCBIfam" id="TIGR01586">
    <property type="entry name" value="yopT_cys_prot"/>
    <property type="match status" value="1"/>
</dbReference>
<dbReference type="Proteomes" id="UP000254103">
    <property type="component" value="Unassembled WGS sequence"/>
</dbReference>
<gene>
    <name evidence="6" type="ORF">NCTC5052_05794</name>
    <name evidence="5" type="ORF">NCTC9645_06376</name>
</gene>
<dbReference type="CDD" id="cd20495">
    <property type="entry name" value="C58_PaToxP-like"/>
    <property type="match status" value="1"/>
</dbReference>
<dbReference type="GO" id="GO:0004197">
    <property type="term" value="F:cysteine-type endopeptidase activity"/>
    <property type="evidence" value="ECO:0007669"/>
    <property type="project" value="InterPro"/>
</dbReference>
<evidence type="ECO:0000256" key="4">
    <source>
        <dbReference type="SAM" id="MobiDB-lite"/>
    </source>
</evidence>